<gene>
    <name evidence="3" type="ORF">ERS852394_00157</name>
</gene>
<dbReference type="UniPathway" id="UPA00908">
    <property type="reaction ID" value="UER00884"/>
</dbReference>
<dbReference type="RefSeq" id="WP_055065435.1">
    <property type="nucleotide sequence ID" value="NZ_CYZD01000001.1"/>
</dbReference>
<evidence type="ECO:0000313" key="3">
    <source>
        <dbReference type="EMBL" id="CUN40717.1"/>
    </source>
</evidence>
<protein>
    <submittedName>
        <fullName evidence="3">Uncharacterized protein conserved in bacteria</fullName>
    </submittedName>
</protein>
<sequence length="326" mass="39040">MKGDVSQKEFVDLYKKEREMYESWGNFVADYIRKKIKEKYINLDRILKIPISVRTKDIESLVEKAFYRNKNYKDPYNEITDKVGIRFVVMHSGQLELICKIVEECSLWSESKDSDFHLSRENHPEVFSYESIHYVVRNTEKRKIDKYEIPKGTPCEIQIRTLEQHAYAEISHDLFYKKEKRDNAEISRYLARTAAFNEESDELFKMIYEKVEEDNVNYETIMSELLKKYSLLSLQSDKLNRAVYDNISILIKKYKITGKQVIKFIEDNNFILKDIERQNENLLFKQPVILLLYYLVENYIHELDDIWDFPEDMLTPIKCDLGKSFD</sequence>
<evidence type="ECO:0000313" key="4">
    <source>
        <dbReference type="Proteomes" id="UP000095409"/>
    </source>
</evidence>
<dbReference type="InterPro" id="IPR043519">
    <property type="entry name" value="NT_sf"/>
</dbReference>
<feature type="domain" description="RelA/SpoT" evidence="2">
    <location>
        <begin position="53"/>
        <end position="182"/>
    </location>
</feature>
<dbReference type="EMBL" id="CYZD01000001">
    <property type="protein sequence ID" value="CUN40717.1"/>
    <property type="molecule type" value="Genomic_DNA"/>
</dbReference>
<dbReference type="PANTHER" id="PTHR41773:SF1">
    <property type="entry name" value="RELA_SPOT DOMAIN-CONTAINING PROTEIN"/>
    <property type="match status" value="1"/>
</dbReference>
<name>A0A173WQE4_9FIRM</name>
<dbReference type="SUPFAM" id="SSF81301">
    <property type="entry name" value="Nucleotidyltransferase"/>
    <property type="match status" value="1"/>
</dbReference>
<dbReference type="Gene3D" id="3.30.460.10">
    <property type="entry name" value="Beta Polymerase, domain 2"/>
    <property type="match status" value="1"/>
</dbReference>
<dbReference type="GO" id="GO:0015970">
    <property type="term" value="P:guanosine tetraphosphate biosynthetic process"/>
    <property type="evidence" value="ECO:0007669"/>
    <property type="project" value="UniProtKB-UniPathway"/>
</dbReference>
<evidence type="ECO:0000256" key="1">
    <source>
        <dbReference type="ARBA" id="ARBA00004976"/>
    </source>
</evidence>
<comment type="pathway">
    <text evidence="1">Purine metabolism; ppGpp biosynthesis; ppGpp from GTP: step 1/2.</text>
</comment>
<dbReference type="PANTHER" id="PTHR41773">
    <property type="entry name" value="GTP PYROPHOSPHATASE-RELATED"/>
    <property type="match status" value="1"/>
</dbReference>
<dbReference type="Pfam" id="PF04607">
    <property type="entry name" value="RelA_SpoT"/>
    <property type="match status" value="1"/>
</dbReference>
<dbReference type="AlphaFoldDB" id="A0A173WQE4"/>
<dbReference type="InterPro" id="IPR007685">
    <property type="entry name" value="RelA_SpoT"/>
</dbReference>
<proteinExistence type="predicted"/>
<dbReference type="Gene3D" id="1.10.287.860">
    <property type="entry name" value="Nucleotidyltransferase"/>
    <property type="match status" value="1"/>
</dbReference>
<dbReference type="Proteomes" id="UP000095409">
    <property type="component" value="Unassembled WGS sequence"/>
</dbReference>
<accession>A0A173WQE4</accession>
<reference evidence="3 4" key="1">
    <citation type="submission" date="2015-09" db="EMBL/GenBank/DDBJ databases">
        <authorList>
            <consortium name="Pathogen Informatics"/>
        </authorList>
    </citation>
    <scope>NUCLEOTIDE SEQUENCE [LARGE SCALE GENOMIC DNA]</scope>
    <source>
        <strain evidence="3 4">2789STDY5608837</strain>
    </source>
</reference>
<organism evidence="3 4">
    <name type="scientific">Blautia obeum</name>
    <dbReference type="NCBI Taxonomy" id="40520"/>
    <lineage>
        <taxon>Bacteria</taxon>
        <taxon>Bacillati</taxon>
        <taxon>Bacillota</taxon>
        <taxon>Clostridia</taxon>
        <taxon>Lachnospirales</taxon>
        <taxon>Lachnospiraceae</taxon>
        <taxon>Blautia</taxon>
    </lineage>
</organism>
<dbReference type="CDD" id="cd05399">
    <property type="entry name" value="NT_Rel-Spo_like"/>
    <property type="match status" value="1"/>
</dbReference>
<evidence type="ECO:0000259" key="2">
    <source>
        <dbReference type="SMART" id="SM00954"/>
    </source>
</evidence>
<dbReference type="SMART" id="SM00954">
    <property type="entry name" value="RelA_SpoT"/>
    <property type="match status" value="1"/>
</dbReference>